<protein>
    <submittedName>
        <fullName evidence="3">Uncharacterized protein</fullName>
    </submittedName>
</protein>
<evidence type="ECO:0000313" key="4">
    <source>
        <dbReference type="EMBL" id="VFR76945.1"/>
    </source>
</evidence>
<sequence>MPASCGMFGTVCCCITEDCDASRCAPCRGDLFYRVRRRANHNIWWL</sequence>
<evidence type="ECO:0000313" key="3">
    <source>
        <dbReference type="EMBL" id="VFR53767.1"/>
    </source>
</evidence>
<dbReference type="EMBL" id="CAADIO010000037">
    <property type="protein sequence ID" value="VFR93961.1"/>
    <property type="molecule type" value="Genomic_DNA"/>
</dbReference>
<dbReference type="EMBL" id="CAADIP010000053">
    <property type="protein sequence ID" value="VFR97682.1"/>
    <property type="molecule type" value="Genomic_DNA"/>
</dbReference>
<dbReference type="EMBL" id="CAADIK010000040">
    <property type="protein sequence ID" value="VFR77024.1"/>
    <property type="molecule type" value="Genomic_DNA"/>
</dbReference>
<name>A0A484RWC2_9ZZZZ</name>
<dbReference type="EMBL" id="CAADIZ010000045">
    <property type="protein sequence ID" value="VFS28168.1"/>
    <property type="molecule type" value="Genomic_DNA"/>
</dbReference>
<evidence type="ECO:0000313" key="6">
    <source>
        <dbReference type="EMBL" id="VFR93961.1"/>
    </source>
</evidence>
<gene>
    <name evidence="1" type="ORF">AMP9_0737</name>
    <name evidence="2" type="ORF">ANT2_0673</name>
    <name evidence="4" type="ORF">ANT3_0674</name>
    <name evidence="3" type="ORF">BRI6_0731</name>
    <name evidence="5" type="ORF">BRI9_0787</name>
    <name evidence="7" type="ORF">IVO3_0786</name>
    <name evidence="6" type="ORF">RAN3_0676</name>
    <name evidence="8" type="ORF">RAN7_0726</name>
</gene>
<evidence type="ECO:0000313" key="5">
    <source>
        <dbReference type="EMBL" id="VFR77024.1"/>
    </source>
</evidence>
<dbReference type="EMBL" id="CAADID010000025">
    <property type="protein sequence ID" value="VFR76945.1"/>
    <property type="molecule type" value="Genomic_DNA"/>
</dbReference>
<reference evidence="3" key="1">
    <citation type="submission" date="2019-03" db="EMBL/GenBank/DDBJ databases">
        <authorList>
            <person name="Danneels B."/>
        </authorList>
    </citation>
    <scope>NUCLEOTIDE SEQUENCE</scope>
</reference>
<organism evidence="3">
    <name type="scientific">plant metagenome</name>
    <dbReference type="NCBI Taxonomy" id="1297885"/>
    <lineage>
        <taxon>unclassified sequences</taxon>
        <taxon>metagenomes</taxon>
        <taxon>organismal metagenomes</taxon>
    </lineage>
</organism>
<proteinExistence type="predicted"/>
<evidence type="ECO:0000313" key="1">
    <source>
        <dbReference type="EMBL" id="VFR17222.1"/>
    </source>
</evidence>
<evidence type="ECO:0000313" key="7">
    <source>
        <dbReference type="EMBL" id="VFR97682.1"/>
    </source>
</evidence>
<dbReference type="EMBL" id="CAADII010000013">
    <property type="protein sequence ID" value="VFR53767.1"/>
    <property type="molecule type" value="Genomic_DNA"/>
</dbReference>
<dbReference type="AlphaFoldDB" id="A0A484RWC2"/>
<evidence type="ECO:0000313" key="2">
    <source>
        <dbReference type="EMBL" id="VFR44872.1"/>
    </source>
</evidence>
<dbReference type="EMBL" id="CAADHY010000008">
    <property type="protein sequence ID" value="VFR17222.1"/>
    <property type="molecule type" value="Genomic_DNA"/>
</dbReference>
<accession>A0A484RWC2</accession>
<dbReference type="EMBL" id="CAADIG010000018">
    <property type="protein sequence ID" value="VFR44872.1"/>
    <property type="molecule type" value="Genomic_DNA"/>
</dbReference>
<evidence type="ECO:0000313" key="8">
    <source>
        <dbReference type="EMBL" id="VFS28168.1"/>
    </source>
</evidence>